<name>A0AA37TG21_9HYPH</name>
<gene>
    <name evidence="2" type="ORF">GCM10007890_21720</name>
</gene>
<feature type="region of interest" description="Disordered" evidence="1">
    <location>
        <begin position="1"/>
        <end position="20"/>
    </location>
</feature>
<comment type="caution">
    <text evidence="2">The sequence shown here is derived from an EMBL/GenBank/DDBJ whole genome shotgun (WGS) entry which is preliminary data.</text>
</comment>
<evidence type="ECO:0000313" key="2">
    <source>
        <dbReference type="EMBL" id="GLS70159.1"/>
    </source>
</evidence>
<protein>
    <submittedName>
        <fullName evidence="2">Uncharacterized protein</fullName>
    </submittedName>
</protein>
<dbReference type="Proteomes" id="UP001157440">
    <property type="component" value="Unassembled WGS sequence"/>
</dbReference>
<organism evidence="2 3">
    <name type="scientific">Methylobacterium tardum</name>
    <dbReference type="NCBI Taxonomy" id="374432"/>
    <lineage>
        <taxon>Bacteria</taxon>
        <taxon>Pseudomonadati</taxon>
        <taxon>Pseudomonadota</taxon>
        <taxon>Alphaproteobacteria</taxon>
        <taxon>Hyphomicrobiales</taxon>
        <taxon>Methylobacteriaceae</taxon>
        <taxon>Methylobacterium</taxon>
    </lineage>
</organism>
<accession>A0AA37TG21</accession>
<proteinExistence type="predicted"/>
<evidence type="ECO:0000313" key="3">
    <source>
        <dbReference type="Proteomes" id="UP001157440"/>
    </source>
</evidence>
<dbReference type="EMBL" id="BSPL01000013">
    <property type="protein sequence ID" value="GLS70159.1"/>
    <property type="molecule type" value="Genomic_DNA"/>
</dbReference>
<dbReference type="AlphaFoldDB" id="A0AA37TG21"/>
<keyword evidence="3" id="KW-1185">Reference proteome</keyword>
<sequence>MPTRPASPPRTKAKLKPAPKTVEDAIAEKAQRDERLKRRAAREEKRLRKVYAAQDAANALLREEQAKRDREWAEARGASPA</sequence>
<reference evidence="3" key="1">
    <citation type="journal article" date="2019" name="Int. J. Syst. Evol. Microbiol.">
        <title>The Global Catalogue of Microorganisms (GCM) 10K type strain sequencing project: providing services to taxonomists for standard genome sequencing and annotation.</title>
        <authorList>
            <consortium name="The Broad Institute Genomics Platform"/>
            <consortium name="The Broad Institute Genome Sequencing Center for Infectious Disease"/>
            <person name="Wu L."/>
            <person name="Ma J."/>
        </authorList>
    </citation>
    <scope>NUCLEOTIDE SEQUENCE [LARGE SCALE GENOMIC DNA]</scope>
    <source>
        <strain evidence="3">NBRC 103632</strain>
    </source>
</reference>
<evidence type="ECO:0000256" key="1">
    <source>
        <dbReference type="SAM" id="MobiDB-lite"/>
    </source>
</evidence>